<gene>
    <name evidence="1" type="ORF">DSM104329_01161</name>
</gene>
<reference evidence="1" key="1">
    <citation type="journal article" date="2022" name="Int. J. Syst. Evol. Microbiol.">
        <title>Pseudomonas aegrilactucae sp. nov. and Pseudomonas morbosilactucae sp. nov., pathogens causing bacterial rot of lettuce in Japan.</title>
        <authorList>
            <person name="Sawada H."/>
            <person name="Fujikawa T."/>
            <person name="Satou M."/>
        </authorList>
    </citation>
    <scope>NUCLEOTIDE SEQUENCE</scope>
    <source>
        <strain evidence="1">0166_1</strain>
    </source>
</reference>
<protein>
    <recommendedName>
        <fullName evidence="3">DUF3108 domain-containing protein</fullName>
    </recommendedName>
</protein>
<accession>A0A9E6XUN3</accession>
<evidence type="ECO:0008006" key="3">
    <source>
        <dbReference type="Google" id="ProtNLM"/>
    </source>
</evidence>
<dbReference type="RefSeq" id="WP_259314445.1">
    <property type="nucleotide sequence ID" value="NZ_CP087164.1"/>
</dbReference>
<sequence>MRRRPVVWLAATGAVLVAGLLGVRSWVLRDRTEPISVDRALDRFRGDRPARAPLRLPAGVRVPAAGVYEYATTGGERADLLGTSRHDYPRTTAMTVVPGGCGFTARWQALDLRSERWTFCAGPDALRPTRFEDVHSFYGRTDTRTYRCSGGALALTPRADRVTIVCVRDGTTRTDRVRAVGAERIRVGGEEVLAAHLRVATTMAGRTDGTGTVDLWLARGTGLPVRVRADVDNRSDTPIGRRVLYRERYELRLRSLRPRQ</sequence>
<keyword evidence="2" id="KW-1185">Reference proteome</keyword>
<organism evidence="1 2">
    <name type="scientific">Capillimicrobium parvum</name>
    <dbReference type="NCBI Taxonomy" id="2884022"/>
    <lineage>
        <taxon>Bacteria</taxon>
        <taxon>Bacillati</taxon>
        <taxon>Actinomycetota</taxon>
        <taxon>Thermoleophilia</taxon>
        <taxon>Solirubrobacterales</taxon>
        <taxon>Capillimicrobiaceae</taxon>
        <taxon>Capillimicrobium</taxon>
    </lineage>
</organism>
<dbReference type="EMBL" id="CP087164">
    <property type="protein sequence ID" value="UGS34779.1"/>
    <property type="molecule type" value="Genomic_DNA"/>
</dbReference>
<proteinExistence type="predicted"/>
<evidence type="ECO:0000313" key="1">
    <source>
        <dbReference type="EMBL" id="UGS34779.1"/>
    </source>
</evidence>
<evidence type="ECO:0000313" key="2">
    <source>
        <dbReference type="Proteomes" id="UP001162834"/>
    </source>
</evidence>
<name>A0A9E6XUN3_9ACTN</name>
<dbReference type="KEGG" id="sbae:DSM104329_01161"/>
<dbReference type="Proteomes" id="UP001162834">
    <property type="component" value="Chromosome"/>
</dbReference>
<dbReference type="AlphaFoldDB" id="A0A9E6XUN3"/>